<reference evidence="8" key="1">
    <citation type="journal article" date="2019" name="Int. J. Syst. Evol. Microbiol.">
        <title>The Global Catalogue of Microorganisms (GCM) 10K type strain sequencing project: providing services to taxonomists for standard genome sequencing and annotation.</title>
        <authorList>
            <consortium name="The Broad Institute Genomics Platform"/>
            <consortium name="The Broad Institute Genome Sequencing Center for Infectious Disease"/>
            <person name="Wu L."/>
            <person name="Ma J."/>
        </authorList>
    </citation>
    <scope>NUCLEOTIDE SEQUENCE [LARGE SCALE GENOMIC DNA]</scope>
    <source>
        <strain evidence="8">CCUG 62953</strain>
    </source>
</reference>
<feature type="transmembrane region" description="Helical" evidence="5">
    <location>
        <begin position="164"/>
        <end position="187"/>
    </location>
</feature>
<feature type="transmembrane region" description="Helical" evidence="5">
    <location>
        <begin position="59"/>
        <end position="78"/>
    </location>
</feature>
<feature type="transmembrane region" description="Helical" evidence="5">
    <location>
        <begin position="107"/>
        <end position="124"/>
    </location>
</feature>
<proteinExistence type="predicted"/>
<sequence>MQALKTFFVDGDTPMNWRDVAVMLAAIAVPPLIGVMLFGRIGAVAFVAALPAHIAARDAGLQPAVVVTLVTGMAGMLVLGEPSLALPVAAALAAMTSIACQHGFAMPCLRALFIWTIFTGPILPTEDLSGLFLIYLVAMGWSLGVTLIFFEVSELTRAERSSRTYSAAFGAALGVGLVISIWVGRHFFGEHGFWFPLTFVVLWLPPFGELFSRTAKRTVGTIIGTAISLVIALWIKLPWVSGVMGALALALAFRLLPRSYVFFTACLTVTVLEALSLVSDLDHLATERITTMFAAAVMTGLLGLLTFGALRVLHPEAFRELMETAPYD</sequence>
<evidence type="ECO:0000256" key="2">
    <source>
        <dbReference type="ARBA" id="ARBA00022692"/>
    </source>
</evidence>
<evidence type="ECO:0000259" key="6">
    <source>
        <dbReference type="Pfam" id="PF13515"/>
    </source>
</evidence>
<feature type="transmembrane region" description="Helical" evidence="5">
    <location>
        <begin position="290"/>
        <end position="313"/>
    </location>
</feature>
<dbReference type="RefSeq" id="WP_386804347.1">
    <property type="nucleotide sequence ID" value="NZ_JBHTMU010000024.1"/>
</dbReference>
<feature type="transmembrane region" description="Helical" evidence="5">
    <location>
        <begin position="193"/>
        <end position="211"/>
    </location>
</feature>
<feature type="domain" description="Integral membrane bound transporter" evidence="6">
    <location>
        <begin position="180"/>
        <end position="298"/>
    </location>
</feature>
<protein>
    <submittedName>
        <fullName evidence="7">FUSC family protein</fullName>
    </submittedName>
</protein>
<comment type="subcellular location">
    <subcellularLocation>
        <location evidence="1">Membrane</location>
        <topology evidence="1">Multi-pass membrane protein</topology>
    </subcellularLocation>
</comment>
<feature type="transmembrane region" description="Helical" evidence="5">
    <location>
        <begin position="130"/>
        <end position="152"/>
    </location>
</feature>
<evidence type="ECO:0000256" key="3">
    <source>
        <dbReference type="ARBA" id="ARBA00022989"/>
    </source>
</evidence>
<organism evidence="7 8">
    <name type="scientific">Litorisediminicola beolgyonensis</name>
    <dbReference type="NCBI Taxonomy" id="1173614"/>
    <lineage>
        <taxon>Bacteria</taxon>
        <taxon>Pseudomonadati</taxon>
        <taxon>Pseudomonadota</taxon>
        <taxon>Alphaproteobacteria</taxon>
        <taxon>Rhodobacterales</taxon>
        <taxon>Paracoccaceae</taxon>
        <taxon>Litorisediminicola</taxon>
    </lineage>
</organism>
<feature type="transmembrane region" description="Helical" evidence="5">
    <location>
        <begin position="259"/>
        <end position="278"/>
    </location>
</feature>
<evidence type="ECO:0000313" key="7">
    <source>
        <dbReference type="EMBL" id="MFD1343413.1"/>
    </source>
</evidence>
<feature type="transmembrane region" description="Helical" evidence="5">
    <location>
        <begin position="20"/>
        <end position="47"/>
    </location>
</feature>
<dbReference type="InterPro" id="IPR049453">
    <property type="entry name" value="Memb_transporter_dom"/>
</dbReference>
<evidence type="ECO:0000256" key="1">
    <source>
        <dbReference type="ARBA" id="ARBA00004141"/>
    </source>
</evidence>
<evidence type="ECO:0000256" key="5">
    <source>
        <dbReference type="SAM" id="Phobius"/>
    </source>
</evidence>
<accession>A0ABW3ZL86</accession>
<dbReference type="Pfam" id="PF13515">
    <property type="entry name" value="FUSC_2"/>
    <property type="match status" value="1"/>
</dbReference>
<evidence type="ECO:0000256" key="4">
    <source>
        <dbReference type="ARBA" id="ARBA00023136"/>
    </source>
</evidence>
<gene>
    <name evidence="7" type="ORF">ACFQ4E_13370</name>
</gene>
<keyword evidence="8" id="KW-1185">Reference proteome</keyword>
<dbReference type="EMBL" id="JBHTMU010000024">
    <property type="protein sequence ID" value="MFD1343413.1"/>
    <property type="molecule type" value="Genomic_DNA"/>
</dbReference>
<keyword evidence="3 5" id="KW-1133">Transmembrane helix</keyword>
<dbReference type="Proteomes" id="UP001597135">
    <property type="component" value="Unassembled WGS sequence"/>
</dbReference>
<keyword evidence="4 5" id="KW-0472">Membrane</keyword>
<comment type="caution">
    <text evidence="7">The sequence shown here is derived from an EMBL/GenBank/DDBJ whole genome shotgun (WGS) entry which is preliminary data.</text>
</comment>
<keyword evidence="2 5" id="KW-0812">Transmembrane</keyword>
<name>A0ABW3ZL86_9RHOB</name>
<evidence type="ECO:0000313" key="8">
    <source>
        <dbReference type="Proteomes" id="UP001597135"/>
    </source>
</evidence>
<feature type="transmembrane region" description="Helical" evidence="5">
    <location>
        <begin position="223"/>
        <end position="253"/>
    </location>
</feature>